<comment type="caution">
    <text evidence="1">The sequence shown here is derived from an EMBL/GenBank/DDBJ whole genome shotgun (WGS) entry which is preliminary data.</text>
</comment>
<keyword evidence="2" id="KW-1185">Reference proteome</keyword>
<dbReference type="AlphaFoldDB" id="A0A3M7R3N4"/>
<evidence type="ECO:0000313" key="2">
    <source>
        <dbReference type="Proteomes" id="UP000276133"/>
    </source>
</evidence>
<dbReference type="EMBL" id="REGN01004317">
    <property type="protein sequence ID" value="RNA18059.1"/>
    <property type="molecule type" value="Genomic_DNA"/>
</dbReference>
<proteinExistence type="predicted"/>
<name>A0A3M7R3N4_BRAPC</name>
<dbReference type="Proteomes" id="UP000276133">
    <property type="component" value="Unassembled WGS sequence"/>
</dbReference>
<sequence>MYTYKLKLLFRLADTSALDSSKFCFNYGLIRLKNRSSIASKFLRLNKNFKLDKALDAYS</sequence>
<evidence type="ECO:0000313" key="1">
    <source>
        <dbReference type="EMBL" id="RNA18059.1"/>
    </source>
</evidence>
<accession>A0A3M7R3N4</accession>
<protein>
    <submittedName>
        <fullName evidence="1">Uncharacterized protein</fullName>
    </submittedName>
</protein>
<gene>
    <name evidence="1" type="ORF">BpHYR1_008018</name>
</gene>
<organism evidence="1 2">
    <name type="scientific">Brachionus plicatilis</name>
    <name type="common">Marine rotifer</name>
    <name type="synonym">Brachionus muelleri</name>
    <dbReference type="NCBI Taxonomy" id="10195"/>
    <lineage>
        <taxon>Eukaryota</taxon>
        <taxon>Metazoa</taxon>
        <taxon>Spiralia</taxon>
        <taxon>Gnathifera</taxon>
        <taxon>Rotifera</taxon>
        <taxon>Eurotatoria</taxon>
        <taxon>Monogononta</taxon>
        <taxon>Pseudotrocha</taxon>
        <taxon>Ploima</taxon>
        <taxon>Brachionidae</taxon>
        <taxon>Brachionus</taxon>
    </lineage>
</organism>
<reference evidence="1 2" key="1">
    <citation type="journal article" date="2018" name="Sci. Rep.">
        <title>Genomic signatures of local adaptation to the degree of environmental predictability in rotifers.</title>
        <authorList>
            <person name="Franch-Gras L."/>
            <person name="Hahn C."/>
            <person name="Garcia-Roger E.M."/>
            <person name="Carmona M.J."/>
            <person name="Serra M."/>
            <person name="Gomez A."/>
        </authorList>
    </citation>
    <scope>NUCLEOTIDE SEQUENCE [LARGE SCALE GENOMIC DNA]</scope>
    <source>
        <strain evidence="1">HYR1</strain>
    </source>
</reference>